<name>A0A3D9CNN0_9FLAO</name>
<dbReference type="Gene3D" id="2.40.50.1020">
    <property type="entry name" value="LytTr DNA-binding domain"/>
    <property type="match status" value="1"/>
</dbReference>
<dbReference type="PROSITE" id="PS50930">
    <property type="entry name" value="HTH_LYTTR"/>
    <property type="match status" value="1"/>
</dbReference>
<feature type="domain" description="Response regulatory" evidence="2">
    <location>
        <begin position="3"/>
        <end position="116"/>
    </location>
</feature>
<keyword evidence="5" id="KW-1185">Reference proteome</keyword>
<dbReference type="Proteomes" id="UP000256326">
    <property type="component" value="Unassembled WGS sequence"/>
</dbReference>
<dbReference type="InterPro" id="IPR011006">
    <property type="entry name" value="CheY-like_superfamily"/>
</dbReference>
<dbReference type="AlphaFoldDB" id="A0A3D9CNN0"/>
<dbReference type="PANTHER" id="PTHR37299:SF1">
    <property type="entry name" value="STAGE 0 SPORULATION PROTEIN A HOMOLOG"/>
    <property type="match status" value="1"/>
</dbReference>
<dbReference type="PROSITE" id="PS50110">
    <property type="entry name" value="RESPONSE_REGULATORY"/>
    <property type="match status" value="1"/>
</dbReference>
<comment type="caution">
    <text evidence="4">The sequence shown here is derived from an EMBL/GenBank/DDBJ whole genome shotgun (WGS) entry which is preliminary data.</text>
</comment>
<evidence type="ECO:0000259" key="3">
    <source>
        <dbReference type="PROSITE" id="PS50930"/>
    </source>
</evidence>
<dbReference type="InterPro" id="IPR001789">
    <property type="entry name" value="Sig_transdc_resp-reg_receiver"/>
</dbReference>
<dbReference type="PANTHER" id="PTHR37299">
    <property type="entry name" value="TRANSCRIPTIONAL REGULATOR-RELATED"/>
    <property type="match status" value="1"/>
</dbReference>
<sequence>MIKAIILDDEEKGTSLLNHKLADFSDKLEVVAIFNEPEKALTIIKNLDIDVLFLDIEMPKINGFQFLELLGQFNFEVIFVTAYDAYVLDALRNNALDYLMKPVDPEELEVAINKLEEKISKKSNIQQNGKKDNGRLSLATAEGIYYIKKSDIITVEAMSNYSVFHVVSGNKIIVSKTLKEYETILSEDCFFRVNRSAIVNLEYVVKFRKGDVLELANGAEIEVSSTKKAMLLEKLA</sequence>
<dbReference type="Pfam" id="PF04397">
    <property type="entry name" value="LytTR"/>
    <property type="match status" value="1"/>
</dbReference>
<dbReference type="InterPro" id="IPR046947">
    <property type="entry name" value="LytR-like"/>
</dbReference>
<dbReference type="Pfam" id="PF00072">
    <property type="entry name" value="Response_reg"/>
    <property type="match status" value="1"/>
</dbReference>
<proteinExistence type="predicted"/>
<dbReference type="EMBL" id="QNUG01000045">
    <property type="protein sequence ID" value="REC67363.1"/>
    <property type="molecule type" value="Genomic_DNA"/>
</dbReference>
<gene>
    <name evidence="4" type="ORF">DRF58_15415</name>
</gene>
<accession>A0A3D9CNN0</accession>
<dbReference type="InterPro" id="IPR007492">
    <property type="entry name" value="LytTR_DNA-bd_dom"/>
</dbReference>
<dbReference type="Gene3D" id="3.40.50.2300">
    <property type="match status" value="1"/>
</dbReference>
<dbReference type="SMART" id="SM00448">
    <property type="entry name" value="REC"/>
    <property type="match status" value="1"/>
</dbReference>
<feature type="domain" description="HTH LytTR-type" evidence="3">
    <location>
        <begin position="136"/>
        <end position="236"/>
    </location>
</feature>
<keyword evidence="1" id="KW-0597">Phosphoprotein</keyword>
<keyword evidence="4" id="KW-0238">DNA-binding</keyword>
<dbReference type="GO" id="GO:0000156">
    <property type="term" value="F:phosphorelay response regulator activity"/>
    <property type="evidence" value="ECO:0007669"/>
    <property type="project" value="InterPro"/>
</dbReference>
<dbReference type="GO" id="GO:0003677">
    <property type="term" value="F:DNA binding"/>
    <property type="evidence" value="ECO:0007669"/>
    <property type="project" value="UniProtKB-KW"/>
</dbReference>
<dbReference type="SUPFAM" id="SSF52172">
    <property type="entry name" value="CheY-like"/>
    <property type="match status" value="1"/>
</dbReference>
<protein>
    <submittedName>
        <fullName evidence="4">DNA-binding response regulator</fullName>
    </submittedName>
</protein>
<evidence type="ECO:0000313" key="5">
    <source>
        <dbReference type="Proteomes" id="UP000256326"/>
    </source>
</evidence>
<evidence type="ECO:0000256" key="1">
    <source>
        <dbReference type="PROSITE-ProRule" id="PRU00169"/>
    </source>
</evidence>
<dbReference type="SMART" id="SM00850">
    <property type="entry name" value="LytTR"/>
    <property type="match status" value="1"/>
</dbReference>
<evidence type="ECO:0000313" key="4">
    <source>
        <dbReference type="EMBL" id="REC67363.1"/>
    </source>
</evidence>
<feature type="modified residue" description="4-aspartylphosphate" evidence="1">
    <location>
        <position position="55"/>
    </location>
</feature>
<dbReference type="OrthoDB" id="2168082at2"/>
<reference evidence="4 5" key="1">
    <citation type="journal article" date="2006" name="Int. J. Syst. Evol. Microbiol.">
        <title>Chryseobacterium hispanicum sp. nov., isolated from the drinking water distribution system of Sevilla, Spain.</title>
        <authorList>
            <person name="Gallego V."/>
            <person name="Garcia M.T."/>
            <person name="Ventosa A."/>
        </authorList>
    </citation>
    <scope>NUCLEOTIDE SEQUENCE [LARGE SCALE GENOMIC DNA]</scope>
    <source>
        <strain evidence="4 5">KCTC 22104</strain>
    </source>
</reference>
<organism evidence="4 5">
    <name type="scientific">Epilithonimonas hispanica</name>
    <dbReference type="NCBI Taxonomy" id="358687"/>
    <lineage>
        <taxon>Bacteria</taxon>
        <taxon>Pseudomonadati</taxon>
        <taxon>Bacteroidota</taxon>
        <taxon>Flavobacteriia</taxon>
        <taxon>Flavobacteriales</taxon>
        <taxon>Weeksellaceae</taxon>
        <taxon>Chryseobacterium group</taxon>
        <taxon>Epilithonimonas</taxon>
    </lineage>
</organism>
<evidence type="ECO:0000259" key="2">
    <source>
        <dbReference type="PROSITE" id="PS50110"/>
    </source>
</evidence>